<accession>A0A410GGQ9</accession>
<dbReference type="Proteomes" id="UP000283474">
    <property type="component" value="Chromosome"/>
</dbReference>
<keyword evidence="3" id="KW-1185">Reference proteome</keyword>
<evidence type="ECO:0000259" key="1">
    <source>
        <dbReference type="Pfam" id="PF02230"/>
    </source>
</evidence>
<organism evidence="2 3">
    <name type="scientific">Pollutimonas thiosulfatoxidans</name>
    <dbReference type="NCBI Taxonomy" id="2028345"/>
    <lineage>
        <taxon>Bacteria</taxon>
        <taxon>Pseudomonadati</taxon>
        <taxon>Pseudomonadota</taxon>
        <taxon>Betaproteobacteria</taxon>
        <taxon>Burkholderiales</taxon>
        <taxon>Alcaligenaceae</taxon>
        <taxon>Pollutimonas</taxon>
    </lineage>
</organism>
<dbReference type="EMBL" id="CP022987">
    <property type="protein sequence ID" value="QAA95487.1"/>
    <property type="molecule type" value="Genomic_DNA"/>
</dbReference>
<evidence type="ECO:0000313" key="3">
    <source>
        <dbReference type="Proteomes" id="UP000283474"/>
    </source>
</evidence>
<feature type="domain" description="Phospholipase/carboxylesterase/thioesterase" evidence="1">
    <location>
        <begin position="17"/>
        <end position="217"/>
    </location>
</feature>
<sequence>MAKQPPVPDPLIFVPRQGKPQLLFVLLHGESADPQQVAPLADAIKLAFPMAIVVLPYGFHQPSWQDEQPGGYHWIDPGNPEDENYRARVAASVNPLIELIRTLQEKFGLSGQQTALAGFSQGASMALEASHADHGLAGRVLAFSGLYATMPAVVPPATLLHFFHGANDQQVSVQEVESTLSQLASLQGDATLDVASRIGHELHEALIRQAIVRLQTCVPLRSWEDAMSTLQEDQLREKQAGQGGPTLH</sequence>
<protein>
    <submittedName>
        <fullName evidence="2">Esterase</fullName>
    </submittedName>
</protein>
<dbReference type="InterPro" id="IPR029058">
    <property type="entry name" value="AB_hydrolase_fold"/>
</dbReference>
<dbReference type="Gene3D" id="3.40.50.1820">
    <property type="entry name" value="alpha/beta hydrolase"/>
    <property type="match status" value="1"/>
</dbReference>
<dbReference type="OrthoDB" id="9801763at2"/>
<dbReference type="GO" id="GO:0016787">
    <property type="term" value="F:hydrolase activity"/>
    <property type="evidence" value="ECO:0007669"/>
    <property type="project" value="InterPro"/>
</dbReference>
<name>A0A410GGQ9_9BURK</name>
<evidence type="ECO:0000313" key="2">
    <source>
        <dbReference type="EMBL" id="QAA95487.1"/>
    </source>
</evidence>
<proteinExistence type="predicted"/>
<dbReference type="AlphaFoldDB" id="A0A410GGQ9"/>
<dbReference type="SUPFAM" id="SSF53474">
    <property type="entry name" value="alpha/beta-Hydrolases"/>
    <property type="match status" value="1"/>
</dbReference>
<reference evidence="2 3" key="1">
    <citation type="submission" date="2017-08" db="EMBL/GenBank/DDBJ databases">
        <authorList>
            <person name="Park S.-J."/>
            <person name="Kim H."/>
        </authorList>
    </citation>
    <scope>NUCLEOTIDE SEQUENCE [LARGE SCALE GENOMIC DNA]</scope>
    <source>
        <strain evidence="3">ye3</strain>
    </source>
</reference>
<dbReference type="KEGG" id="pus:CKA81_05350"/>
<dbReference type="Pfam" id="PF02230">
    <property type="entry name" value="Abhydrolase_2"/>
    <property type="match status" value="1"/>
</dbReference>
<dbReference type="NCBIfam" id="NF008525">
    <property type="entry name" value="PRK11460.1"/>
    <property type="match status" value="1"/>
</dbReference>
<gene>
    <name evidence="2" type="ORF">CKA81_05350</name>
</gene>
<dbReference type="InterPro" id="IPR003140">
    <property type="entry name" value="PLipase/COase/thioEstase"/>
</dbReference>